<dbReference type="PROSITE" id="PS50112">
    <property type="entry name" value="PAS"/>
    <property type="match status" value="1"/>
</dbReference>
<dbReference type="PANTHER" id="PTHR44757">
    <property type="entry name" value="DIGUANYLATE CYCLASE DGCP"/>
    <property type="match status" value="1"/>
</dbReference>
<dbReference type="SMART" id="SM00267">
    <property type="entry name" value="GGDEF"/>
    <property type="match status" value="1"/>
</dbReference>
<dbReference type="SUPFAM" id="SSF55073">
    <property type="entry name" value="Nucleotide cyclase"/>
    <property type="match status" value="1"/>
</dbReference>
<feature type="domain" description="PAS" evidence="1">
    <location>
        <begin position="10"/>
        <end position="80"/>
    </location>
</feature>
<evidence type="ECO:0000259" key="3">
    <source>
        <dbReference type="PROSITE" id="PS50887"/>
    </source>
</evidence>
<dbReference type="SMART" id="SM00091">
    <property type="entry name" value="PAS"/>
    <property type="match status" value="1"/>
</dbReference>
<dbReference type="InterPro" id="IPR029787">
    <property type="entry name" value="Nucleotide_cyclase"/>
</dbReference>
<dbReference type="InterPro" id="IPR035965">
    <property type="entry name" value="PAS-like_dom_sf"/>
</dbReference>
<feature type="domain" description="EAL" evidence="2">
    <location>
        <begin position="313"/>
        <end position="566"/>
    </location>
</feature>
<dbReference type="Pfam" id="PF00990">
    <property type="entry name" value="GGDEF"/>
    <property type="match status" value="1"/>
</dbReference>
<dbReference type="PROSITE" id="PS50883">
    <property type="entry name" value="EAL"/>
    <property type="match status" value="1"/>
</dbReference>
<dbReference type="CDD" id="cd01948">
    <property type="entry name" value="EAL"/>
    <property type="match status" value="1"/>
</dbReference>
<dbReference type="NCBIfam" id="TIGR00229">
    <property type="entry name" value="sensory_box"/>
    <property type="match status" value="1"/>
</dbReference>
<dbReference type="Pfam" id="PF00563">
    <property type="entry name" value="EAL"/>
    <property type="match status" value="1"/>
</dbReference>
<accession>A0A8J7V1V9</accession>
<sequence>MTERDGPGFDSGFYKSALEKVGEGILMVDTDGRIQWANPSAEALFAAGRRSMVGRSLSQILPEESRETHGNYLNGKMSAGPSHIMGKGRYVAGRTLEGRALELYVNITRFQENERDYYIAVVRDVSMEREFQRSLHHRSTFDFITQLLNREGFNAEGRTRHKEAKAAGEPLWIGILNVSGIGRINHWIGYEAGDLALHEIGFRLHYIFGAPALIGRVDGNEFAILQPANRAPKTAADLARTAAALGYEIDVGGRSIDVRFSCGAAYSNDGPEEENFTDFFARARTALREARISDGDHIAVYYDKTLDRRERIARALENELVHALARDEFFIEVQPKVGMDRRVAGYEALLRWRAQDGELVPPGVFIPIAEANGTIRTIGVWVFQQVCDLAAREKFKERGIRISVNLSPRQMESGTLPDMLAKICADSGADPSTIELEVTESWAVQDYERGSGLLRRLKEKGFGISLDDFGTGYSSLGALVRLPVDTIKVDRSLLPIDVEDDPEARKLLKATIDLCRAIGREVLVEGVETEAQFAILAENGCDLAQGYLFGKPRRFETLEADMQGRQSLIRAV</sequence>
<dbReference type="NCBIfam" id="TIGR00254">
    <property type="entry name" value="GGDEF"/>
    <property type="match status" value="1"/>
</dbReference>
<dbReference type="InterPro" id="IPR052155">
    <property type="entry name" value="Biofilm_reg_signaling"/>
</dbReference>
<dbReference type="SUPFAM" id="SSF141868">
    <property type="entry name" value="EAL domain-like"/>
    <property type="match status" value="1"/>
</dbReference>
<dbReference type="EMBL" id="JAGMWN010000006">
    <property type="protein sequence ID" value="MBP5858196.1"/>
    <property type="molecule type" value="Genomic_DNA"/>
</dbReference>
<name>A0A8J7V1V9_9PROT</name>
<evidence type="ECO:0000313" key="4">
    <source>
        <dbReference type="EMBL" id="MBP5858196.1"/>
    </source>
</evidence>
<dbReference type="AlphaFoldDB" id="A0A8J7V1V9"/>
<dbReference type="InterPro" id="IPR000014">
    <property type="entry name" value="PAS"/>
</dbReference>
<comment type="caution">
    <text evidence="4">The sequence shown here is derived from an EMBL/GenBank/DDBJ whole genome shotgun (WGS) entry which is preliminary data.</text>
</comment>
<dbReference type="Gene3D" id="3.20.20.450">
    <property type="entry name" value="EAL domain"/>
    <property type="match status" value="1"/>
</dbReference>
<dbReference type="InterPro" id="IPR013656">
    <property type="entry name" value="PAS_4"/>
</dbReference>
<feature type="domain" description="GGDEF" evidence="3">
    <location>
        <begin position="169"/>
        <end position="304"/>
    </location>
</feature>
<organism evidence="4 5">
    <name type="scientific">Marivibrio halodurans</name>
    <dbReference type="NCBI Taxonomy" id="2039722"/>
    <lineage>
        <taxon>Bacteria</taxon>
        <taxon>Pseudomonadati</taxon>
        <taxon>Pseudomonadota</taxon>
        <taxon>Alphaproteobacteria</taxon>
        <taxon>Rhodospirillales</taxon>
        <taxon>Rhodospirillaceae</taxon>
        <taxon>Marivibrio</taxon>
    </lineage>
</organism>
<dbReference type="PANTHER" id="PTHR44757:SF2">
    <property type="entry name" value="BIOFILM ARCHITECTURE MAINTENANCE PROTEIN MBAA"/>
    <property type="match status" value="1"/>
</dbReference>
<dbReference type="InterPro" id="IPR001633">
    <property type="entry name" value="EAL_dom"/>
</dbReference>
<dbReference type="CDD" id="cd00130">
    <property type="entry name" value="PAS"/>
    <property type="match status" value="1"/>
</dbReference>
<dbReference type="SUPFAM" id="SSF55785">
    <property type="entry name" value="PYP-like sensor domain (PAS domain)"/>
    <property type="match status" value="1"/>
</dbReference>
<evidence type="ECO:0000259" key="1">
    <source>
        <dbReference type="PROSITE" id="PS50112"/>
    </source>
</evidence>
<keyword evidence="5" id="KW-1185">Reference proteome</keyword>
<dbReference type="RefSeq" id="WP_210682763.1">
    <property type="nucleotide sequence ID" value="NZ_JAGMWN010000006.1"/>
</dbReference>
<dbReference type="PROSITE" id="PS50887">
    <property type="entry name" value="GGDEF"/>
    <property type="match status" value="1"/>
</dbReference>
<dbReference type="SMART" id="SM00052">
    <property type="entry name" value="EAL"/>
    <property type="match status" value="1"/>
</dbReference>
<dbReference type="InterPro" id="IPR035919">
    <property type="entry name" value="EAL_sf"/>
</dbReference>
<evidence type="ECO:0000259" key="2">
    <source>
        <dbReference type="PROSITE" id="PS50883"/>
    </source>
</evidence>
<protein>
    <submittedName>
        <fullName evidence="4">EAL domain-containing protein</fullName>
    </submittedName>
</protein>
<gene>
    <name evidence="4" type="ORF">KAJ83_14345</name>
</gene>
<dbReference type="Gene3D" id="3.30.450.20">
    <property type="entry name" value="PAS domain"/>
    <property type="match status" value="1"/>
</dbReference>
<dbReference type="InterPro" id="IPR000160">
    <property type="entry name" value="GGDEF_dom"/>
</dbReference>
<dbReference type="Gene3D" id="3.30.70.270">
    <property type="match status" value="1"/>
</dbReference>
<reference evidence="4" key="1">
    <citation type="submission" date="2021-04" db="EMBL/GenBank/DDBJ databases">
        <authorList>
            <person name="Zhang D.-C."/>
        </authorList>
    </citation>
    <scope>NUCLEOTIDE SEQUENCE</scope>
    <source>
        <strain evidence="4">CGMCC 1.15697</strain>
    </source>
</reference>
<dbReference type="InterPro" id="IPR043128">
    <property type="entry name" value="Rev_trsase/Diguanyl_cyclase"/>
</dbReference>
<proteinExistence type="predicted"/>
<dbReference type="Proteomes" id="UP000672602">
    <property type="component" value="Unassembled WGS sequence"/>
</dbReference>
<evidence type="ECO:0000313" key="5">
    <source>
        <dbReference type="Proteomes" id="UP000672602"/>
    </source>
</evidence>
<dbReference type="Pfam" id="PF08448">
    <property type="entry name" value="PAS_4"/>
    <property type="match status" value="1"/>
</dbReference>